<feature type="region of interest" description="Disordered" evidence="9">
    <location>
        <begin position="1"/>
        <end position="71"/>
    </location>
</feature>
<keyword evidence="3" id="KW-0653">Protein transport</keyword>
<comment type="similarity">
    <text evidence="1">Belongs to the peroxin-13 family.</text>
</comment>
<dbReference type="OMA" id="GFWISFI"/>
<evidence type="ECO:0000256" key="1">
    <source>
        <dbReference type="ARBA" id="ARBA00006033"/>
    </source>
</evidence>
<keyword evidence="11" id="KW-1185">Reference proteome</keyword>
<evidence type="ECO:0000313" key="11">
    <source>
        <dbReference type="Proteomes" id="UP000824469"/>
    </source>
</evidence>
<dbReference type="EMBL" id="JAHRHJ020000003">
    <property type="protein sequence ID" value="KAH9321893.1"/>
    <property type="molecule type" value="Genomic_DNA"/>
</dbReference>
<reference evidence="10 11" key="1">
    <citation type="journal article" date="2021" name="Nat. Plants">
        <title>The Taxus genome provides insights into paclitaxel biosynthesis.</title>
        <authorList>
            <person name="Xiong X."/>
            <person name="Gou J."/>
            <person name="Liao Q."/>
            <person name="Li Y."/>
            <person name="Zhou Q."/>
            <person name="Bi G."/>
            <person name="Li C."/>
            <person name="Du R."/>
            <person name="Wang X."/>
            <person name="Sun T."/>
            <person name="Guo L."/>
            <person name="Liang H."/>
            <person name="Lu P."/>
            <person name="Wu Y."/>
            <person name="Zhang Z."/>
            <person name="Ro D.K."/>
            <person name="Shang Y."/>
            <person name="Huang S."/>
            <person name="Yan J."/>
        </authorList>
    </citation>
    <scope>NUCLEOTIDE SEQUENCE [LARGE SCALE GENOMIC DNA]</scope>
    <source>
        <strain evidence="10">Ta-2019</strain>
    </source>
</reference>
<evidence type="ECO:0000256" key="8">
    <source>
        <dbReference type="ARBA" id="ARBA00046271"/>
    </source>
</evidence>
<keyword evidence="6" id="KW-0576">Peroxisome</keyword>
<dbReference type="Proteomes" id="UP000824469">
    <property type="component" value="Unassembled WGS sequence"/>
</dbReference>
<comment type="caution">
    <text evidence="10">The sequence shown here is derived from an EMBL/GenBank/DDBJ whole genome shotgun (WGS) entry which is preliminary data.</text>
</comment>
<dbReference type="GO" id="GO:1990429">
    <property type="term" value="C:peroxisomal importomer complex"/>
    <property type="evidence" value="ECO:0007669"/>
    <property type="project" value="TreeGrafter"/>
</dbReference>
<feature type="region of interest" description="Disordered" evidence="9">
    <location>
        <begin position="252"/>
        <end position="276"/>
    </location>
</feature>
<keyword evidence="5" id="KW-0472">Membrane</keyword>
<organism evidence="10 11">
    <name type="scientific">Taxus chinensis</name>
    <name type="common">Chinese yew</name>
    <name type="synonym">Taxus wallichiana var. chinensis</name>
    <dbReference type="NCBI Taxonomy" id="29808"/>
    <lineage>
        <taxon>Eukaryota</taxon>
        <taxon>Viridiplantae</taxon>
        <taxon>Streptophyta</taxon>
        <taxon>Embryophyta</taxon>
        <taxon>Tracheophyta</taxon>
        <taxon>Spermatophyta</taxon>
        <taxon>Pinopsida</taxon>
        <taxon>Pinidae</taxon>
        <taxon>Conifers II</taxon>
        <taxon>Cupressales</taxon>
        <taxon>Taxaceae</taxon>
        <taxon>Taxus</taxon>
    </lineage>
</organism>
<evidence type="ECO:0000256" key="7">
    <source>
        <dbReference type="ARBA" id="ARBA00029693"/>
    </source>
</evidence>
<feature type="non-terminal residue" evidence="10">
    <location>
        <position position="294"/>
    </location>
</feature>
<dbReference type="InterPro" id="IPR035463">
    <property type="entry name" value="Pex13"/>
</dbReference>
<protein>
    <recommendedName>
        <fullName evidence="7">Peroxin-13</fullName>
    </recommendedName>
</protein>
<feature type="compositionally biased region" description="Basic and acidic residues" evidence="9">
    <location>
        <begin position="40"/>
        <end position="49"/>
    </location>
</feature>
<proteinExistence type="inferred from homology"/>
<keyword evidence="2" id="KW-0813">Transport</keyword>
<evidence type="ECO:0000313" key="10">
    <source>
        <dbReference type="EMBL" id="KAH9321893.1"/>
    </source>
</evidence>
<evidence type="ECO:0000256" key="6">
    <source>
        <dbReference type="ARBA" id="ARBA00023140"/>
    </source>
</evidence>
<evidence type="ECO:0000256" key="2">
    <source>
        <dbReference type="ARBA" id="ARBA00022448"/>
    </source>
</evidence>
<comment type="subcellular location">
    <subcellularLocation>
        <location evidence="8">Peroxisome membrane</location>
    </subcellularLocation>
</comment>
<evidence type="ECO:0000256" key="4">
    <source>
        <dbReference type="ARBA" id="ARBA00023010"/>
    </source>
</evidence>
<gene>
    <name evidence="10" type="ORF">KI387_016532</name>
</gene>
<evidence type="ECO:0000256" key="3">
    <source>
        <dbReference type="ARBA" id="ARBA00022927"/>
    </source>
</evidence>
<dbReference type="AlphaFoldDB" id="A0AA38GHE7"/>
<dbReference type="GO" id="GO:0016560">
    <property type="term" value="P:protein import into peroxisome matrix, docking"/>
    <property type="evidence" value="ECO:0007669"/>
    <property type="project" value="InterPro"/>
</dbReference>
<keyword evidence="4" id="KW-0811">Translocation</keyword>
<dbReference type="PANTHER" id="PTHR19332">
    <property type="entry name" value="PEROXISOMAL MEMBRANE PROTEIN PEX13"/>
    <property type="match status" value="1"/>
</dbReference>
<evidence type="ECO:0000256" key="9">
    <source>
        <dbReference type="SAM" id="MobiDB-lite"/>
    </source>
</evidence>
<accession>A0AA38GHE7</accession>
<feature type="compositionally biased region" description="Low complexity" evidence="9">
    <location>
        <begin position="12"/>
        <end position="27"/>
    </location>
</feature>
<sequence>NMPPPKPWERVGSSSGPSPFNPSSTGPTRSVLESAGVAKTGEKDLDTERNVPIANRSTLGRTMPLRPWEQNRGGSYGGYGSMANYNSGYGAMTNYNSGYGSGTYGSNNLYGGVGGYGGAIGGSYRGGAYGNNMYGGYGSPAGYGGMYNNGIGGPMGGYGPGPGGPYANGNGDPNNPFGGPPSPPTFWQSMLHMLHGVATIFGRIATLVDENTQAFHIFINALLQLFDRSGLLYGEIARFVLRLLGIRTKPRGMPRPGQRAIAGQETPENYRVEESKVASGTWENVWGDESGSPQ</sequence>
<name>A0AA38GHE7_TAXCH</name>
<evidence type="ECO:0000256" key="5">
    <source>
        <dbReference type="ARBA" id="ARBA00023136"/>
    </source>
</evidence>
<dbReference type="PANTHER" id="PTHR19332:SF1">
    <property type="entry name" value="PEROXISOMAL MEMBRANE PROTEIN PEX13"/>
    <property type="match status" value="1"/>
</dbReference>
<dbReference type="GO" id="GO:0005778">
    <property type="term" value="C:peroxisomal membrane"/>
    <property type="evidence" value="ECO:0007669"/>
    <property type="project" value="UniProtKB-SubCell"/>
</dbReference>